<sequence length="516" mass="56101">MIKGSWAALVLCLVVQVGWAQDVTLSSRDGKVELSGTLLGFDGEFYRMETIYGELTVDGSGVLCDGPGCPNLEDYVAELSISGSATMGAVLLPALIEGFALRNDYSATRDVEDKTHFHYTLTDEGTQKRVAVFYFRVTNTNEGFADLLANEADIVMALREIRPQEQRRAQEAGLGDMTGDHRSLVLALDAIVPIVAANNPVREISPAFLARVYAGRITNWSELGGPDAPIVLHAPMPNTGLGQAVEDKIIIPAGLQMSPNITRHTRGAELSRAVAADPFALGVASFAEVGNAEALTLAGSCGRALRATRRSIKTEDYPLSAPMFLYLPARRLSKIVREFLAFMRGPTAQFVIRRAGFVDQAPEEIPVDEQGNRLVNAIRAAGPEVSLVQLQRMIETLAPMKRLTTSFRFESGSIRLDAQSRSNVQQLARALEQGRYGAREILFAGFSDGEGSAQVNKDIALKRANAVRQAVMDAAETADFDQLRLEADAFGEALPMACDASAWGRQVNRRVEVWVR</sequence>
<evidence type="ECO:0000313" key="6">
    <source>
        <dbReference type="Proteomes" id="UP001318682"/>
    </source>
</evidence>
<dbReference type="InterPro" id="IPR024370">
    <property type="entry name" value="PBP_domain"/>
</dbReference>
<evidence type="ECO:0000256" key="2">
    <source>
        <dbReference type="PROSITE-ProRule" id="PRU00473"/>
    </source>
</evidence>
<dbReference type="InterPro" id="IPR036737">
    <property type="entry name" value="OmpA-like_sf"/>
</dbReference>
<dbReference type="RefSeq" id="WP_187428430.1">
    <property type="nucleotide sequence ID" value="NZ_CP143423.1"/>
</dbReference>
<dbReference type="EMBL" id="CP143423">
    <property type="protein sequence ID" value="WVX51241.1"/>
    <property type="molecule type" value="Genomic_DNA"/>
</dbReference>
<dbReference type="Proteomes" id="UP001318682">
    <property type="component" value="Chromosome"/>
</dbReference>
<dbReference type="Pfam" id="PF12849">
    <property type="entry name" value="PBP_like_2"/>
    <property type="match status" value="1"/>
</dbReference>
<gene>
    <name evidence="5" type="ORF">ROLI_043420</name>
</gene>
<organism evidence="5 6">
    <name type="scientific">Roseobacter fucihabitans</name>
    <dbReference type="NCBI Taxonomy" id="1537242"/>
    <lineage>
        <taxon>Bacteria</taxon>
        <taxon>Pseudomonadati</taxon>
        <taxon>Pseudomonadota</taxon>
        <taxon>Alphaproteobacteria</taxon>
        <taxon>Rhodobacterales</taxon>
        <taxon>Roseobacteraceae</taxon>
        <taxon>Roseobacter</taxon>
    </lineage>
</organism>
<dbReference type="Pfam" id="PF00691">
    <property type="entry name" value="OmpA"/>
    <property type="match status" value="1"/>
</dbReference>
<dbReference type="PANTHER" id="PTHR30570:SF1">
    <property type="entry name" value="PHOSPHATE-BINDING PROTEIN PSTS"/>
    <property type="match status" value="1"/>
</dbReference>
<feature type="chain" id="PRO_5045977724" description="OmpA-like domain-containing protein" evidence="3">
    <location>
        <begin position="21"/>
        <end position="516"/>
    </location>
</feature>
<dbReference type="InterPro" id="IPR006665">
    <property type="entry name" value="OmpA-like"/>
</dbReference>
<dbReference type="PROSITE" id="PS51123">
    <property type="entry name" value="OMPA_2"/>
    <property type="match status" value="1"/>
</dbReference>
<dbReference type="Gene3D" id="3.40.190.10">
    <property type="entry name" value="Periplasmic binding protein-like II"/>
    <property type="match status" value="2"/>
</dbReference>
<dbReference type="Gene3D" id="3.30.1330.60">
    <property type="entry name" value="OmpA-like domain"/>
    <property type="match status" value="1"/>
</dbReference>
<accession>A0ABZ2BYT6</accession>
<keyword evidence="1 3" id="KW-0732">Signal</keyword>
<reference evidence="6" key="2">
    <citation type="submission" date="2024-01" db="EMBL/GenBank/DDBJ databases">
        <title>Roseobacter fucihabitans sp. nov., isolated from the brown alga Fucus spiralis.</title>
        <authorList>
            <person name="Hahnke S."/>
            <person name="Berger M."/>
            <person name="Schlingloff A."/>
            <person name="Athale I."/>
            <person name="Neumann-Schaal M."/>
            <person name="Adenaya A."/>
            <person name="Poehlein A."/>
            <person name="Daniel R."/>
            <person name="Pertersen J."/>
            <person name="Brinkhoff T."/>
        </authorList>
    </citation>
    <scope>NUCLEOTIDE SEQUENCE [LARGE SCALE GENOMIC DNA]</scope>
    <source>
        <strain evidence="6">B14</strain>
    </source>
</reference>
<proteinExistence type="predicted"/>
<keyword evidence="2" id="KW-0472">Membrane</keyword>
<feature type="signal peptide" evidence="3">
    <location>
        <begin position="1"/>
        <end position="20"/>
    </location>
</feature>
<reference evidence="5 6" key="1">
    <citation type="submission" date="2015-07" db="EMBL/GenBank/DDBJ databases">
        <authorList>
            <person name="Voget S."/>
            <person name="Dogs M."/>
            <person name="Brinkhoff T.H."/>
            <person name="Daniel R."/>
        </authorList>
    </citation>
    <scope>NUCLEOTIDE SEQUENCE [LARGE SCALE GENOMIC DNA]</scope>
    <source>
        <strain evidence="5 6">B14</strain>
    </source>
</reference>
<evidence type="ECO:0000259" key="4">
    <source>
        <dbReference type="PROSITE" id="PS51123"/>
    </source>
</evidence>
<dbReference type="SUPFAM" id="SSF53850">
    <property type="entry name" value="Periplasmic binding protein-like II"/>
    <property type="match status" value="1"/>
</dbReference>
<protein>
    <recommendedName>
        <fullName evidence="4">OmpA-like domain-containing protein</fullName>
    </recommendedName>
</protein>
<keyword evidence="6" id="KW-1185">Reference proteome</keyword>
<evidence type="ECO:0000313" key="5">
    <source>
        <dbReference type="EMBL" id="WVX51241.1"/>
    </source>
</evidence>
<dbReference type="SUPFAM" id="SSF103088">
    <property type="entry name" value="OmpA-like"/>
    <property type="match status" value="1"/>
</dbReference>
<name>A0ABZ2BYT6_9RHOB</name>
<evidence type="ECO:0000256" key="1">
    <source>
        <dbReference type="ARBA" id="ARBA00022729"/>
    </source>
</evidence>
<dbReference type="CDD" id="cd07185">
    <property type="entry name" value="OmpA_C-like"/>
    <property type="match status" value="1"/>
</dbReference>
<dbReference type="PANTHER" id="PTHR30570">
    <property type="entry name" value="PERIPLASMIC PHOSPHATE BINDING COMPONENT OF PHOSPHATE ABC TRANSPORTER"/>
    <property type="match status" value="1"/>
</dbReference>
<feature type="domain" description="OmpA-like" evidence="4">
    <location>
        <begin position="396"/>
        <end position="516"/>
    </location>
</feature>
<evidence type="ECO:0000256" key="3">
    <source>
        <dbReference type="SAM" id="SignalP"/>
    </source>
</evidence>
<dbReference type="InterPro" id="IPR050811">
    <property type="entry name" value="Phosphate_ABC_transporter"/>
</dbReference>